<evidence type="ECO:0000313" key="7">
    <source>
        <dbReference type="EMBL" id="KKK60920.1"/>
    </source>
</evidence>
<keyword evidence="4 5" id="KW-0472">Membrane</keyword>
<evidence type="ECO:0000256" key="1">
    <source>
        <dbReference type="ARBA" id="ARBA00022475"/>
    </source>
</evidence>
<keyword evidence="3 5" id="KW-1133">Transmembrane helix</keyword>
<dbReference type="InterPro" id="IPR010445">
    <property type="entry name" value="LapA_dom"/>
</dbReference>
<evidence type="ECO:0000256" key="2">
    <source>
        <dbReference type="ARBA" id="ARBA00022692"/>
    </source>
</evidence>
<sequence>MHRQLIIILLVALVLILMTVQNPNPVSVQFLSWQAQQVPVIIIILISLLGGVIISAVLGLIKQSKLKDKIRRLQREIEDLKYPPVVSPDENEEAEEE</sequence>
<dbReference type="EMBL" id="LAZR01062731">
    <property type="protein sequence ID" value="KKK60920.1"/>
    <property type="molecule type" value="Genomic_DNA"/>
</dbReference>
<gene>
    <name evidence="7" type="ORF">LCGC14_3019540</name>
</gene>
<comment type="caution">
    <text evidence="7">The sequence shown here is derived from an EMBL/GenBank/DDBJ whole genome shotgun (WGS) entry which is preliminary data.</text>
</comment>
<proteinExistence type="predicted"/>
<dbReference type="GO" id="GO:0005886">
    <property type="term" value="C:plasma membrane"/>
    <property type="evidence" value="ECO:0007669"/>
    <property type="project" value="InterPro"/>
</dbReference>
<evidence type="ECO:0000256" key="4">
    <source>
        <dbReference type="ARBA" id="ARBA00023136"/>
    </source>
</evidence>
<organism evidence="7">
    <name type="scientific">marine sediment metagenome</name>
    <dbReference type="NCBI Taxonomy" id="412755"/>
    <lineage>
        <taxon>unclassified sequences</taxon>
        <taxon>metagenomes</taxon>
        <taxon>ecological metagenomes</taxon>
    </lineage>
</organism>
<evidence type="ECO:0000256" key="5">
    <source>
        <dbReference type="SAM" id="Phobius"/>
    </source>
</evidence>
<name>A0A0F8XIM3_9ZZZZ</name>
<dbReference type="PANTHER" id="PTHR41335:SF1">
    <property type="entry name" value="MEMBRANE PROTEIN"/>
    <property type="match status" value="1"/>
</dbReference>
<dbReference type="AlphaFoldDB" id="A0A0F8XIM3"/>
<keyword evidence="2 5" id="KW-0812">Transmembrane</keyword>
<protein>
    <recommendedName>
        <fullName evidence="6">Lipopolysaccharide assembly protein A domain-containing protein</fullName>
    </recommendedName>
</protein>
<evidence type="ECO:0000259" key="6">
    <source>
        <dbReference type="Pfam" id="PF06305"/>
    </source>
</evidence>
<feature type="domain" description="Lipopolysaccharide assembly protein A" evidence="6">
    <location>
        <begin position="21"/>
        <end position="81"/>
    </location>
</feature>
<dbReference type="PANTHER" id="PTHR41335">
    <property type="entry name" value="MEMBRANE PROTEIN-RELATED"/>
    <property type="match status" value="1"/>
</dbReference>
<dbReference type="Pfam" id="PF06305">
    <property type="entry name" value="LapA_dom"/>
    <property type="match status" value="1"/>
</dbReference>
<evidence type="ECO:0000256" key="3">
    <source>
        <dbReference type="ARBA" id="ARBA00022989"/>
    </source>
</evidence>
<reference evidence="7" key="1">
    <citation type="journal article" date="2015" name="Nature">
        <title>Complex archaea that bridge the gap between prokaryotes and eukaryotes.</title>
        <authorList>
            <person name="Spang A."/>
            <person name="Saw J.H."/>
            <person name="Jorgensen S.L."/>
            <person name="Zaremba-Niedzwiedzka K."/>
            <person name="Martijn J."/>
            <person name="Lind A.E."/>
            <person name="van Eijk R."/>
            <person name="Schleper C."/>
            <person name="Guy L."/>
            <person name="Ettema T.J."/>
        </authorList>
    </citation>
    <scope>NUCLEOTIDE SEQUENCE</scope>
</reference>
<keyword evidence="1" id="KW-1003">Cell membrane</keyword>
<accession>A0A0F8XIM3</accession>
<feature type="transmembrane region" description="Helical" evidence="5">
    <location>
        <begin position="38"/>
        <end position="61"/>
    </location>
</feature>